<keyword evidence="3" id="KW-1185">Reference proteome</keyword>
<dbReference type="CDD" id="cd10148">
    <property type="entry name" value="CsoR-like_DUF156"/>
    <property type="match status" value="1"/>
</dbReference>
<evidence type="ECO:0000313" key="3">
    <source>
        <dbReference type="Proteomes" id="UP000536835"/>
    </source>
</evidence>
<proteinExistence type="inferred from homology"/>
<dbReference type="PANTHER" id="PTHR33677">
    <property type="entry name" value="TRANSCRIPTIONAL REPRESSOR FRMR-RELATED"/>
    <property type="match status" value="1"/>
</dbReference>
<evidence type="ECO:0000256" key="1">
    <source>
        <dbReference type="ARBA" id="ARBA00005260"/>
    </source>
</evidence>
<dbReference type="InterPro" id="IPR003735">
    <property type="entry name" value="Metal_Tscrpt_repr"/>
</dbReference>
<dbReference type="Pfam" id="PF02583">
    <property type="entry name" value="Trns_repr_metal"/>
    <property type="match status" value="1"/>
</dbReference>
<organism evidence="2 3">
    <name type="scientific">Parvularcula mediterranea</name>
    <dbReference type="NCBI Taxonomy" id="2732508"/>
    <lineage>
        <taxon>Bacteria</taxon>
        <taxon>Pseudomonadati</taxon>
        <taxon>Pseudomonadota</taxon>
        <taxon>Alphaproteobacteria</taxon>
        <taxon>Parvularculales</taxon>
        <taxon>Parvularculaceae</taxon>
        <taxon>Parvularcula</taxon>
    </lineage>
</organism>
<protein>
    <submittedName>
        <fullName evidence="2">Metal-sensitive transcriptional regulator</fullName>
    </submittedName>
</protein>
<evidence type="ECO:0000313" key="2">
    <source>
        <dbReference type="EMBL" id="NNU16536.1"/>
    </source>
</evidence>
<comment type="similarity">
    <text evidence="1">Belongs to the FrmR/RcnR family.</text>
</comment>
<gene>
    <name evidence="2" type="ORF">HK107_09410</name>
</gene>
<dbReference type="EMBL" id="JABFCX010000003">
    <property type="protein sequence ID" value="NNU16536.1"/>
    <property type="molecule type" value="Genomic_DNA"/>
</dbReference>
<accession>A0A7Y3W5Q8</accession>
<dbReference type="AlphaFoldDB" id="A0A7Y3W5Q8"/>
<dbReference type="Gene3D" id="1.20.58.1000">
    <property type="entry name" value="Metal-sensitive repressor, helix protomer"/>
    <property type="match status" value="1"/>
</dbReference>
<dbReference type="RefSeq" id="WP_173199089.1">
    <property type="nucleotide sequence ID" value="NZ_JABFCX010000003.1"/>
</dbReference>
<dbReference type="GO" id="GO:0046872">
    <property type="term" value="F:metal ion binding"/>
    <property type="evidence" value="ECO:0007669"/>
    <property type="project" value="InterPro"/>
</dbReference>
<reference evidence="2 3" key="1">
    <citation type="submission" date="2020-05" db="EMBL/GenBank/DDBJ databases">
        <title>Parvularcula mediterraneae sp. nov., isolated from polypropylene straw from shallow seawater of the seashore of Laganas in Zakynthos island, Greece.</title>
        <authorList>
            <person name="Szabo I."/>
            <person name="Al-Omari J."/>
            <person name="Rado J."/>
            <person name="Szerdahelyi G.S."/>
        </authorList>
    </citation>
    <scope>NUCLEOTIDE SEQUENCE [LARGE SCALE GENOMIC DNA]</scope>
    <source>
        <strain evidence="2 3">ZS-1/3</strain>
    </source>
</reference>
<dbReference type="GO" id="GO:0003677">
    <property type="term" value="F:DNA binding"/>
    <property type="evidence" value="ECO:0007669"/>
    <property type="project" value="InterPro"/>
</dbReference>
<name>A0A7Y3W5Q8_9PROT</name>
<comment type="caution">
    <text evidence="2">The sequence shown here is derived from an EMBL/GenBank/DDBJ whole genome shotgun (WGS) entry which is preliminary data.</text>
</comment>
<dbReference type="InterPro" id="IPR038390">
    <property type="entry name" value="Metal_Tscrpt_repr_sf"/>
</dbReference>
<dbReference type="GO" id="GO:0045892">
    <property type="term" value="P:negative regulation of DNA-templated transcription"/>
    <property type="evidence" value="ECO:0007669"/>
    <property type="project" value="UniProtKB-ARBA"/>
</dbReference>
<sequence length="91" mass="10360">MKDETKPDVLKRLKKAEGQLQGVLKMVESDRYCVDVLRQMQAVRGALVSIERLVVDDHVETCVDHALTSGNLDDRREKVRELADVLSGRKR</sequence>
<dbReference type="Proteomes" id="UP000536835">
    <property type="component" value="Unassembled WGS sequence"/>
</dbReference>